<gene>
    <name evidence="1" type="ORF">CCHLO57077_00006957</name>
</gene>
<dbReference type="InterPro" id="IPR052895">
    <property type="entry name" value="HetReg/Transcr_Mod"/>
</dbReference>
<evidence type="ECO:0008006" key="3">
    <source>
        <dbReference type="Google" id="ProtNLM"/>
    </source>
</evidence>
<accession>A0AA35VDS1</accession>
<evidence type="ECO:0000313" key="1">
    <source>
        <dbReference type="EMBL" id="CAI6100931.1"/>
    </source>
</evidence>
<keyword evidence="2" id="KW-1185">Reference proteome</keyword>
<dbReference type="PANTHER" id="PTHR24148">
    <property type="entry name" value="ANKYRIN REPEAT DOMAIN-CONTAINING PROTEIN 39 HOMOLOG-RELATED"/>
    <property type="match status" value="1"/>
</dbReference>
<comment type="caution">
    <text evidence="1">The sequence shown here is derived from an EMBL/GenBank/DDBJ whole genome shotgun (WGS) entry which is preliminary data.</text>
</comment>
<organism evidence="1 2">
    <name type="scientific">Clonostachys chloroleuca</name>
    <dbReference type="NCBI Taxonomy" id="1926264"/>
    <lineage>
        <taxon>Eukaryota</taxon>
        <taxon>Fungi</taxon>
        <taxon>Dikarya</taxon>
        <taxon>Ascomycota</taxon>
        <taxon>Pezizomycotina</taxon>
        <taxon>Sordariomycetes</taxon>
        <taxon>Hypocreomycetidae</taxon>
        <taxon>Hypocreales</taxon>
        <taxon>Bionectriaceae</taxon>
        <taxon>Clonostachys</taxon>
    </lineage>
</organism>
<reference evidence="1" key="1">
    <citation type="submission" date="2023-01" db="EMBL/GenBank/DDBJ databases">
        <authorList>
            <person name="Piombo E."/>
        </authorList>
    </citation>
    <scope>NUCLEOTIDE SEQUENCE</scope>
</reference>
<dbReference type="Proteomes" id="UP001160390">
    <property type="component" value="Unassembled WGS sequence"/>
</dbReference>
<name>A0AA35VDS1_9HYPO</name>
<evidence type="ECO:0000313" key="2">
    <source>
        <dbReference type="Proteomes" id="UP001160390"/>
    </source>
</evidence>
<dbReference type="EMBL" id="CABFNP030001353">
    <property type="protein sequence ID" value="CAI6100931.1"/>
    <property type="molecule type" value="Genomic_DNA"/>
</dbReference>
<dbReference type="PANTHER" id="PTHR24148:SF73">
    <property type="entry name" value="HET DOMAIN PROTEIN (AFU_ORTHOLOGUE AFUA_8G01020)"/>
    <property type="match status" value="1"/>
</dbReference>
<protein>
    <recommendedName>
        <fullName evidence="3">Heterokaryon incompatibility domain-containing protein</fullName>
    </recommendedName>
</protein>
<dbReference type="AlphaFoldDB" id="A0AA35VDS1"/>
<proteinExistence type="predicted"/>
<sequence>MLSTFENSLQHPAIDAKCQVRLLRLYPATPRARIPQGAFHIVDIDQLPCTPYRALSYSWGSSIVQNDSKIIEIDGHTYQVRENFHASYWGRMWVVQEVVLAASMEVWCGPFTFPVELFENYSSTKEASKLRFAPDGTPNLTYSASERSQTPAQIIVTHRLRHVLRPIRRPELDQLHMMTQEEIQNALLKPNNAVHTYKSRLPDTLWQLMWKFGRQNCSDPMDKLYGLLGILHEDTRAQIKPDYGRGAIYAFYQALSVGLIQHFPIEDRSIGEQFLDGNRSYISYYCDVRNAFSLDDEITMPILRQVCKELQFYRRGRDALFEAQLSSIYGWGDLDIRHHRHHREFEKAILDIAEEEPLSEDSRLLRFHSWQTRKLANLAGRFTSKRVNSQGWQALLND</sequence>